<dbReference type="GO" id="GO:0035145">
    <property type="term" value="C:exon-exon junction complex"/>
    <property type="evidence" value="ECO:0007669"/>
    <property type="project" value="TreeGrafter"/>
</dbReference>
<feature type="compositionally biased region" description="Polar residues" evidence="4">
    <location>
        <begin position="1116"/>
        <end position="1127"/>
    </location>
</feature>
<feature type="compositionally biased region" description="Basic residues" evidence="4">
    <location>
        <begin position="1204"/>
        <end position="1215"/>
    </location>
</feature>
<feature type="domain" description="MIF4G" evidence="5">
    <location>
        <begin position="554"/>
        <end position="747"/>
    </location>
</feature>
<dbReference type="SUPFAM" id="SSF48371">
    <property type="entry name" value="ARM repeat"/>
    <property type="match status" value="2"/>
</dbReference>
<feature type="region of interest" description="Disordered" evidence="4">
    <location>
        <begin position="995"/>
        <end position="1020"/>
    </location>
</feature>
<dbReference type="Pfam" id="PF02854">
    <property type="entry name" value="MIF4G"/>
    <property type="match status" value="2"/>
</dbReference>
<dbReference type="InterPro" id="IPR007193">
    <property type="entry name" value="Upf2/Nmd2_C"/>
</dbReference>
<dbReference type="Proteomes" id="UP000761534">
    <property type="component" value="Unassembled WGS sequence"/>
</dbReference>
<feature type="region of interest" description="Disordered" evidence="4">
    <location>
        <begin position="1112"/>
        <end position="1215"/>
    </location>
</feature>
<feature type="compositionally biased region" description="Acidic residues" evidence="4">
    <location>
        <begin position="409"/>
        <end position="445"/>
    </location>
</feature>
<dbReference type="GO" id="GO:0003723">
    <property type="term" value="F:RNA binding"/>
    <property type="evidence" value="ECO:0007669"/>
    <property type="project" value="InterPro"/>
</dbReference>
<feature type="compositionally biased region" description="Basic and acidic residues" evidence="4">
    <location>
        <begin position="1165"/>
        <end position="1189"/>
    </location>
</feature>
<accession>A0A642VDJ0</accession>
<feature type="compositionally biased region" description="Basic and acidic residues" evidence="4">
    <location>
        <begin position="390"/>
        <end position="408"/>
    </location>
</feature>
<reference evidence="6" key="1">
    <citation type="journal article" date="2019" name="G3 (Bethesda)">
        <title>Genome Assemblies of Two Rare Opportunistic Yeast Pathogens: Diutina rugosa (syn. Candida rugosa) and Trichomonascus ciferrii (syn. Candida ciferrii).</title>
        <authorList>
            <person name="Mixao V."/>
            <person name="Saus E."/>
            <person name="Hansen A.P."/>
            <person name="Lass-Florl C."/>
            <person name="Gabaldon T."/>
        </authorList>
    </citation>
    <scope>NUCLEOTIDE SEQUENCE</scope>
    <source>
        <strain evidence="6">CBS 4856</strain>
    </source>
</reference>
<feature type="region of interest" description="Disordered" evidence="4">
    <location>
        <begin position="1"/>
        <end position="20"/>
    </location>
</feature>
<evidence type="ECO:0000256" key="1">
    <source>
        <dbReference type="ARBA" id="ARBA00004496"/>
    </source>
</evidence>
<feature type="region of interest" description="Disordered" evidence="4">
    <location>
        <begin position="469"/>
        <end position="548"/>
    </location>
</feature>
<evidence type="ECO:0000256" key="4">
    <source>
        <dbReference type="SAM" id="MobiDB-lite"/>
    </source>
</evidence>
<comment type="caution">
    <text evidence="6">The sequence shown here is derived from an EMBL/GenBank/DDBJ whole genome shotgun (WGS) entry which is preliminary data.</text>
</comment>
<dbReference type="VEuPathDB" id="FungiDB:TRICI_000395"/>
<keyword evidence="3" id="KW-0175">Coiled coil</keyword>
<sequence>MESANQPDQKNSRSHRRRELRKLNQSVWEGSTVAENLDTTLKKNTAFIKRCRVGLVEDQQATLLKEVATLSLDKYLSEIVADLTEGLSKCKSSADLFTGVEVTSALFQRFGPRFSAAMLSNFLRSISNPSKASLNALTQEARAKEETSRTDRHKIVLRVLIELWLVGVFRYSTDPKQLGFEVPSYALRKSTSGVVLVPPFSALQEVLDYDMQDFSTASIAIMVLKNYGNILLGLNRNKPSPDAESKDDGTTNTDDALTSLVSPDVKELFSSLFMIYGTTFQARIIDLAKNLRRLERRNENAFIKTGLILDERKVEYDELMRKAEEMQANCRTLSDILNLEMPELRFTNETAEEIMIRKGGTVFGKDDVGIWDDDEQRKFYEDIVDLSKISRSEEDDSEAGKEEGKEGNESEENGQENPEEEEEDEAEFDSSDEESEDEDKDMLDELDALMNKPAEQESQETSTLQEYMYQNQPPTGGSGQQTRRNPQETPTTREDTYQKQPPIGGFDQQTRKTPQAKETGNANADGDDEEDDEEGEGSVALEDKAIDPAEMTAGSQIQALLLKISERTSRESIDNAAYEFIYLNNKASRNRVVKFLTEIPLSDQYKLPFYARFIAALNTICPDVTERVIEYLDSFFRYLQRKRKVKALFERRMFNIRYISELTKFGLVPKHVIFNKFKAMTERLDESNAFNVSTLLEGCGRYLLRKPETNVLMTKMLQVLESQKTARYLSVDQKLLIEGAMTYVKPPPEAFVAVKVKERSVIERFIRELIYVQLSKESCKSILKLLKKLDWSDADTYNALKKVFTKIHKVRFSNVPSIAWLLCSLVVDYQSFVIYVIDATFENIRRGLEISSYTMNQQRLAQVKYLSELFSYGMVDVDVIYETLYLFLTFGHPKGKPIAGVYAPLDPPNDFFRIRLVCTLLETPKVGNLLDQNGKEKLDLFLAFFQYYFFTKDKLSMDIEFQVRDTFKLLRPNLRLHDQPEDAQRSLDRAIARANGEEVPDDDSEQSSASEKEVFIEEDGSEYDRSKYKVRKEPAKVEVEKKQETEPPEVRAAREERERQLKEERDKLIAQKKDVRAVNEIEREFKKLMMDRVDSGVVNNAESRRQFTIFDAPVPSTKTSGSTTPNNAEGDKVSYTLLTKKGSKQETRAMSVPSDAAFAQSVAQKQEERRAEHDRIKESVLKYLDREDSSSQESLQRINQPKLQRYKYREHNRRL</sequence>
<name>A0A642VDJ0_9ASCO</name>
<feature type="domain" description="MIF4G" evidence="5">
    <location>
        <begin position="764"/>
        <end position="973"/>
    </location>
</feature>
<dbReference type="InterPro" id="IPR003890">
    <property type="entry name" value="MIF4G-like_typ-3"/>
</dbReference>
<feature type="coiled-coil region" evidence="3">
    <location>
        <begin position="284"/>
        <end position="336"/>
    </location>
</feature>
<feature type="region of interest" description="Disordered" evidence="4">
    <location>
        <begin position="1033"/>
        <end position="1061"/>
    </location>
</feature>
<evidence type="ECO:0000313" key="6">
    <source>
        <dbReference type="EMBL" id="KAA8917446.1"/>
    </source>
</evidence>
<evidence type="ECO:0000256" key="3">
    <source>
        <dbReference type="SAM" id="Coils"/>
    </source>
</evidence>
<comment type="subcellular location">
    <subcellularLocation>
        <location evidence="1">Cytoplasm</location>
    </subcellularLocation>
</comment>
<dbReference type="Gene3D" id="4.10.80.160">
    <property type="match status" value="1"/>
</dbReference>
<dbReference type="PANTHER" id="PTHR12839:SF7">
    <property type="entry name" value="REGULATOR OF NONSENSE TRANSCRIPTS 2"/>
    <property type="match status" value="1"/>
</dbReference>
<keyword evidence="7" id="KW-1185">Reference proteome</keyword>
<dbReference type="SMART" id="SM00543">
    <property type="entry name" value="MIF4G"/>
    <property type="match status" value="2"/>
</dbReference>
<dbReference type="Pfam" id="PF04050">
    <property type="entry name" value="Upf2"/>
    <property type="match status" value="1"/>
</dbReference>
<dbReference type="GO" id="GO:0005737">
    <property type="term" value="C:cytoplasm"/>
    <property type="evidence" value="ECO:0007669"/>
    <property type="project" value="UniProtKB-SubCell"/>
</dbReference>
<dbReference type="OrthoDB" id="27832at2759"/>
<evidence type="ECO:0000313" key="7">
    <source>
        <dbReference type="Proteomes" id="UP000761534"/>
    </source>
</evidence>
<evidence type="ECO:0000259" key="5">
    <source>
        <dbReference type="SMART" id="SM00543"/>
    </source>
</evidence>
<keyword evidence="2" id="KW-0963">Cytoplasm</keyword>
<dbReference type="Gene3D" id="1.25.40.180">
    <property type="match status" value="3"/>
</dbReference>
<feature type="compositionally biased region" description="Polar residues" evidence="4">
    <location>
        <begin position="469"/>
        <end position="490"/>
    </location>
</feature>
<dbReference type="AlphaFoldDB" id="A0A642VDJ0"/>
<dbReference type="InterPro" id="IPR039762">
    <property type="entry name" value="Nmd2/UPF2"/>
</dbReference>
<dbReference type="GO" id="GO:0000184">
    <property type="term" value="P:nuclear-transcribed mRNA catabolic process, nonsense-mediated decay"/>
    <property type="evidence" value="ECO:0007669"/>
    <property type="project" value="InterPro"/>
</dbReference>
<feature type="region of interest" description="Disordered" evidence="4">
    <location>
        <begin position="390"/>
        <end position="445"/>
    </location>
</feature>
<dbReference type="InterPro" id="IPR016024">
    <property type="entry name" value="ARM-type_fold"/>
</dbReference>
<proteinExistence type="predicted"/>
<feature type="compositionally biased region" description="Acidic residues" evidence="4">
    <location>
        <begin position="525"/>
        <end position="536"/>
    </location>
</feature>
<dbReference type="PANTHER" id="PTHR12839">
    <property type="entry name" value="NONSENSE-MEDIATED MRNA DECAY PROTEIN 2 UP-FRAMESHIFT SUPPRESSOR 2"/>
    <property type="match status" value="1"/>
</dbReference>
<feature type="compositionally biased region" description="Polar residues" evidence="4">
    <location>
        <begin position="507"/>
        <end position="522"/>
    </location>
</feature>
<feature type="compositionally biased region" description="Polar residues" evidence="4">
    <location>
        <begin position="1191"/>
        <end position="1202"/>
    </location>
</feature>
<protein>
    <recommendedName>
        <fullName evidence="5">MIF4G domain-containing protein</fullName>
    </recommendedName>
</protein>
<organism evidence="6 7">
    <name type="scientific">Trichomonascus ciferrii</name>
    <dbReference type="NCBI Taxonomy" id="44093"/>
    <lineage>
        <taxon>Eukaryota</taxon>
        <taxon>Fungi</taxon>
        <taxon>Dikarya</taxon>
        <taxon>Ascomycota</taxon>
        <taxon>Saccharomycotina</taxon>
        <taxon>Dipodascomycetes</taxon>
        <taxon>Dipodascales</taxon>
        <taxon>Trichomonascaceae</taxon>
        <taxon>Trichomonascus</taxon>
        <taxon>Trichomonascus ciferrii complex</taxon>
    </lineage>
</organism>
<gene>
    <name evidence="6" type="ORF">TRICI_000395</name>
</gene>
<dbReference type="EMBL" id="SWFS01000034">
    <property type="protein sequence ID" value="KAA8917446.1"/>
    <property type="molecule type" value="Genomic_DNA"/>
</dbReference>
<evidence type="ECO:0000256" key="2">
    <source>
        <dbReference type="ARBA" id="ARBA00022490"/>
    </source>
</evidence>